<protein>
    <recommendedName>
        <fullName evidence="4">Prolyl 4-hydroxylase alpha subunit Fe(2+) 2OG dioxygenase domain-containing protein</fullName>
    </recommendedName>
</protein>
<evidence type="ECO:0000313" key="2">
    <source>
        <dbReference type="EMBL" id="QDS73371.1"/>
    </source>
</evidence>
<name>A0A517LCK2_9PEZI</name>
<accession>A0A517LCK2</accession>
<reference evidence="2 3" key="1">
    <citation type="submission" date="2019-07" db="EMBL/GenBank/DDBJ databases">
        <title>Finished genome of Venturia effusa.</title>
        <authorList>
            <person name="Young C.A."/>
            <person name="Cox M.P."/>
            <person name="Ganley A.R.D."/>
            <person name="David W.J."/>
        </authorList>
    </citation>
    <scope>NUCLEOTIDE SEQUENCE [LARGE SCALE GENOMIC DNA]</scope>
    <source>
        <strain evidence="3">albino</strain>
    </source>
</reference>
<organism evidence="2 3">
    <name type="scientific">Venturia effusa</name>
    <dbReference type="NCBI Taxonomy" id="50376"/>
    <lineage>
        <taxon>Eukaryota</taxon>
        <taxon>Fungi</taxon>
        <taxon>Dikarya</taxon>
        <taxon>Ascomycota</taxon>
        <taxon>Pezizomycotina</taxon>
        <taxon>Dothideomycetes</taxon>
        <taxon>Pleosporomycetidae</taxon>
        <taxon>Venturiales</taxon>
        <taxon>Venturiaceae</taxon>
        <taxon>Venturia</taxon>
    </lineage>
</organism>
<dbReference type="Proteomes" id="UP000316270">
    <property type="component" value="Chromosome 9"/>
</dbReference>
<dbReference type="PANTHER" id="PTHR33099:SF7">
    <property type="entry name" value="MYND-TYPE DOMAIN-CONTAINING PROTEIN"/>
    <property type="match status" value="1"/>
</dbReference>
<dbReference type="AlphaFoldDB" id="A0A517LCK2"/>
<dbReference type="Gene3D" id="2.60.120.620">
    <property type="entry name" value="q2cbj1_9rhob like domain"/>
    <property type="match status" value="1"/>
</dbReference>
<sequence length="943" mass="106438">MHVSSSESSEPEDLSESVSSTTNDVPVEVSELKDRLYACLSEVKSEGSFSSYQHASMFPNPGLYIKKLARVVPLPLSDHDAREIAANSALAPFGKKDETVVDTTVRNTWEINASEFEFRNPAWQPFFKQITDKAVKQLGVDSDAIVEAQSYKLLLYEEGAFFKAHKDSEKVLGMFASLIICLPSCSGHTGGDVCLTHGTEKRVLSTSKTSGYDLSVLAWYSDVKHEIKPITSGYRLVLTFNLIAASRKANSAATLNERRLHLQSLLHVWREDFQHVEKLAYILEHQYTASSLGAQNLKRQDRALSDYLENVCGTNRFHLFFAQITKTEMADDADDDEDQEGTSLDHIVLPCGLIVASHGSIETEDIIQSDIFDRDADSEDEGEWTGNENMPGILRYHNTAAIIIPEEKLFQFFRSNVKTASPGGKNLLNYICKLADESLDGPKLKDLAVRLALKAFENDYSYRYYSDSYLYKQEQCDFYSTILDLAMKLPDLELYGKILASGVSSYGPGANAMFVMLAKYFNGKSDQDRPDWQLYLGPVLSNINALPELQSAFSKFKMQLAKEEDQNSFKDWAKGEIDQRLSALDTLSYPYHLPMVVELIESRDPEWVSATMLPIITRLGTGEFIRKLLASLDDKGENAEVKESIANIYRHLIGNCSFELISGPKGFPSFPEARRFDRANMKELFELVAKGLTFGLKEEGIKIIEKHVGDLCGHSGPELAHDDVIYIITTFVTFATSHQGVVSDALAARLFKCLLKRALYEFVQRKPSQPCNWTQKKKGCGSCKDCEDFDRFLLDPVATTQRFRTNLERRSHLSSYAGEWFITETDRRGSPHTLVITKTNREYEHDIKIWTKQFHDMPLLWKDIQTPYMKRVLGPEDYAKLVELRSLRKREYLSPAPLPSMTSQTLNARQPGLNAETKRKADTELNQAAGTKKKVEIIELDSD</sequence>
<evidence type="ECO:0000256" key="1">
    <source>
        <dbReference type="SAM" id="MobiDB-lite"/>
    </source>
</evidence>
<gene>
    <name evidence="2" type="ORF">FKW77_007200</name>
</gene>
<proteinExistence type="predicted"/>
<keyword evidence="3" id="KW-1185">Reference proteome</keyword>
<dbReference type="OrthoDB" id="27483at2759"/>
<dbReference type="PANTHER" id="PTHR33099">
    <property type="entry name" value="FE2OG DIOXYGENASE DOMAIN-CONTAINING PROTEIN"/>
    <property type="match status" value="1"/>
</dbReference>
<feature type="region of interest" description="Disordered" evidence="1">
    <location>
        <begin position="895"/>
        <end position="927"/>
    </location>
</feature>
<feature type="region of interest" description="Disordered" evidence="1">
    <location>
        <begin position="1"/>
        <end position="25"/>
    </location>
</feature>
<evidence type="ECO:0000313" key="3">
    <source>
        <dbReference type="Proteomes" id="UP000316270"/>
    </source>
</evidence>
<evidence type="ECO:0008006" key="4">
    <source>
        <dbReference type="Google" id="ProtNLM"/>
    </source>
</evidence>
<dbReference type="EMBL" id="CP042193">
    <property type="protein sequence ID" value="QDS73371.1"/>
    <property type="molecule type" value="Genomic_DNA"/>
</dbReference>